<dbReference type="Pfam" id="PF06441">
    <property type="entry name" value="EHN"/>
    <property type="match status" value="1"/>
</dbReference>
<keyword evidence="2" id="KW-0058">Aromatic hydrocarbons catabolism</keyword>
<dbReference type="RefSeq" id="WP_345121358.1">
    <property type="nucleotide sequence ID" value="NZ_BAABAT010000002.1"/>
</dbReference>
<evidence type="ECO:0000256" key="2">
    <source>
        <dbReference type="ARBA" id="ARBA00022797"/>
    </source>
</evidence>
<reference evidence="6" key="1">
    <citation type="journal article" date="2019" name="Int. J. Syst. Evol. Microbiol.">
        <title>The Global Catalogue of Microorganisms (GCM) 10K type strain sequencing project: providing services to taxonomists for standard genome sequencing and annotation.</title>
        <authorList>
            <consortium name="The Broad Institute Genomics Platform"/>
            <consortium name="The Broad Institute Genome Sequencing Center for Infectious Disease"/>
            <person name="Wu L."/>
            <person name="Ma J."/>
        </authorList>
    </citation>
    <scope>NUCLEOTIDE SEQUENCE [LARGE SCALE GENOMIC DNA]</scope>
    <source>
        <strain evidence="6">JCM 17441</strain>
    </source>
</reference>
<dbReference type="InterPro" id="IPR016292">
    <property type="entry name" value="Epoxide_hydrolase"/>
</dbReference>
<evidence type="ECO:0000313" key="5">
    <source>
        <dbReference type="EMBL" id="GAA4244592.1"/>
    </source>
</evidence>
<dbReference type="InterPro" id="IPR000639">
    <property type="entry name" value="Epox_hydrolase-like"/>
</dbReference>
<evidence type="ECO:0000313" key="6">
    <source>
        <dbReference type="Proteomes" id="UP001500620"/>
    </source>
</evidence>
<comment type="similarity">
    <text evidence="1">Belongs to the peptidase S33 family.</text>
</comment>
<feature type="domain" description="Epoxide hydrolase N-terminal" evidence="4">
    <location>
        <begin position="5"/>
        <end position="110"/>
    </location>
</feature>
<gene>
    <name evidence="5" type="ORF">GCM10022255_008230</name>
</gene>
<dbReference type="InterPro" id="IPR010497">
    <property type="entry name" value="Epoxide_hydro_N"/>
</dbReference>
<dbReference type="PRINTS" id="PR00412">
    <property type="entry name" value="EPOXHYDRLASE"/>
</dbReference>
<proteinExistence type="inferred from homology"/>
<dbReference type="Proteomes" id="UP001500620">
    <property type="component" value="Unassembled WGS sequence"/>
</dbReference>
<name>A0ABP8CXZ9_9ACTN</name>
<protein>
    <submittedName>
        <fullName evidence="5">Epoxide hydrolase</fullName>
    </submittedName>
</protein>
<evidence type="ECO:0000256" key="1">
    <source>
        <dbReference type="ARBA" id="ARBA00010088"/>
    </source>
</evidence>
<dbReference type="PIRSF" id="PIRSF001112">
    <property type="entry name" value="Epoxide_hydrolase"/>
    <property type="match status" value="1"/>
</dbReference>
<dbReference type="Gene3D" id="3.40.50.1820">
    <property type="entry name" value="alpha/beta hydrolase"/>
    <property type="match status" value="1"/>
</dbReference>
<sequence length="387" mass="43312">MGGEIAPFTVSVGEDALDELRQRLARARWPEPATVAGWSQGVPLDWLRDLCGYWQSGYDWRRLEGRLNGLPQFTTELDGLDVHFIHLRSPQPDALPLIMTHGWPGSVVEFLDVVEPLADPVAHGGEARDAFHVVCPSLPGFGFSAKPAEPGSGPERIAQAWATLMTRLGYERFAAQGGDWGAIVTATLAAQRPERMVGIHLNMLPVVGREQLVTADQTDFERQSLADAADHREWGSGYALEQATRPQTVGYGLVDSPVGQCAWIAEKYWAWTDHDGDPVDALSRDQMLDNISVYWHTATAASSARIYWEDGFARPSGRNARQPEPLAVPVGFSAFPREIFRPSRRWCQRYCPDLRFYEQPPRGGHFAAFEQPELFVDQLRRAFRTMR</sequence>
<dbReference type="SUPFAM" id="SSF53474">
    <property type="entry name" value="alpha/beta-Hydrolases"/>
    <property type="match status" value="1"/>
</dbReference>
<dbReference type="EMBL" id="BAABAT010000002">
    <property type="protein sequence ID" value="GAA4244592.1"/>
    <property type="molecule type" value="Genomic_DNA"/>
</dbReference>
<comment type="caution">
    <text evidence="5">The sequence shown here is derived from an EMBL/GenBank/DDBJ whole genome shotgun (WGS) entry which is preliminary data.</text>
</comment>
<organism evidence="5 6">
    <name type="scientific">Dactylosporangium darangshiense</name>
    <dbReference type="NCBI Taxonomy" id="579108"/>
    <lineage>
        <taxon>Bacteria</taxon>
        <taxon>Bacillati</taxon>
        <taxon>Actinomycetota</taxon>
        <taxon>Actinomycetes</taxon>
        <taxon>Micromonosporales</taxon>
        <taxon>Micromonosporaceae</taxon>
        <taxon>Dactylosporangium</taxon>
    </lineage>
</organism>
<dbReference type="PANTHER" id="PTHR21661">
    <property type="entry name" value="EPOXIDE HYDROLASE 1-RELATED"/>
    <property type="match status" value="1"/>
</dbReference>
<dbReference type="PANTHER" id="PTHR21661:SF35">
    <property type="entry name" value="EPOXIDE HYDROLASE"/>
    <property type="match status" value="1"/>
</dbReference>
<accession>A0ABP8CXZ9</accession>
<evidence type="ECO:0000256" key="3">
    <source>
        <dbReference type="ARBA" id="ARBA00022801"/>
    </source>
</evidence>
<evidence type="ECO:0000259" key="4">
    <source>
        <dbReference type="Pfam" id="PF06441"/>
    </source>
</evidence>
<keyword evidence="3 5" id="KW-0378">Hydrolase</keyword>
<dbReference type="InterPro" id="IPR029058">
    <property type="entry name" value="AB_hydrolase_fold"/>
</dbReference>
<dbReference type="GO" id="GO:0016787">
    <property type="term" value="F:hydrolase activity"/>
    <property type="evidence" value="ECO:0007669"/>
    <property type="project" value="UniProtKB-KW"/>
</dbReference>
<keyword evidence="6" id="KW-1185">Reference proteome</keyword>